<dbReference type="EMBL" id="LAZR01035626">
    <property type="protein sequence ID" value="KKL27015.1"/>
    <property type="molecule type" value="Genomic_DNA"/>
</dbReference>
<gene>
    <name evidence="1" type="ORF">LCGC14_2389410</name>
</gene>
<accession>A0A0F9BYK2</accession>
<comment type="caution">
    <text evidence="1">The sequence shown here is derived from an EMBL/GenBank/DDBJ whole genome shotgun (WGS) entry which is preliminary data.</text>
</comment>
<name>A0A0F9BYK2_9ZZZZ</name>
<dbReference type="AlphaFoldDB" id="A0A0F9BYK2"/>
<evidence type="ECO:0000313" key="1">
    <source>
        <dbReference type="EMBL" id="KKL27015.1"/>
    </source>
</evidence>
<reference evidence="1" key="1">
    <citation type="journal article" date="2015" name="Nature">
        <title>Complex archaea that bridge the gap between prokaryotes and eukaryotes.</title>
        <authorList>
            <person name="Spang A."/>
            <person name="Saw J.H."/>
            <person name="Jorgensen S.L."/>
            <person name="Zaremba-Niedzwiedzka K."/>
            <person name="Martijn J."/>
            <person name="Lind A.E."/>
            <person name="van Eijk R."/>
            <person name="Schleper C."/>
            <person name="Guy L."/>
            <person name="Ettema T.J."/>
        </authorList>
    </citation>
    <scope>NUCLEOTIDE SEQUENCE</scope>
</reference>
<sequence>MKTIKVIVNSRYITCPICHSEIDTLTSNNCPHLDKIIIRVNKEHVAIFKENGKQCADCRDGEHDNYDNNIELVYVRDPDTKKMIKRSYMCENHQEMYLSDGYEIKFC</sequence>
<organism evidence="1">
    <name type="scientific">marine sediment metagenome</name>
    <dbReference type="NCBI Taxonomy" id="412755"/>
    <lineage>
        <taxon>unclassified sequences</taxon>
        <taxon>metagenomes</taxon>
        <taxon>ecological metagenomes</taxon>
    </lineage>
</organism>
<proteinExistence type="predicted"/>
<protein>
    <submittedName>
        <fullName evidence="1">Uncharacterized protein</fullName>
    </submittedName>
</protein>